<dbReference type="AlphaFoldDB" id="A0A6S6SBN5"/>
<dbReference type="EMBL" id="CACVAT010000047">
    <property type="protein sequence ID" value="CAA6802797.1"/>
    <property type="molecule type" value="Genomic_DNA"/>
</dbReference>
<evidence type="ECO:0000313" key="2">
    <source>
        <dbReference type="EMBL" id="CAA6802797.1"/>
    </source>
</evidence>
<dbReference type="InterPro" id="IPR003032">
    <property type="entry name" value="Ryanodine_rcpt"/>
</dbReference>
<evidence type="ECO:0000259" key="1">
    <source>
        <dbReference type="Pfam" id="PF02026"/>
    </source>
</evidence>
<gene>
    <name evidence="2" type="ORF">HELGO_WM29232</name>
</gene>
<organism evidence="2">
    <name type="scientific">uncultured Thiotrichaceae bacterium</name>
    <dbReference type="NCBI Taxonomy" id="298394"/>
    <lineage>
        <taxon>Bacteria</taxon>
        <taxon>Pseudomonadati</taxon>
        <taxon>Pseudomonadota</taxon>
        <taxon>Gammaproteobacteria</taxon>
        <taxon>Thiotrichales</taxon>
        <taxon>Thiotrichaceae</taxon>
        <taxon>environmental samples</taxon>
    </lineage>
</organism>
<dbReference type="GO" id="GO:0005219">
    <property type="term" value="F:ryanodine-sensitive calcium-release channel activity"/>
    <property type="evidence" value="ECO:0007669"/>
    <property type="project" value="TreeGrafter"/>
</dbReference>
<feature type="domain" description="Ryanodine receptor Ryr" evidence="1">
    <location>
        <begin position="2"/>
        <end position="92"/>
    </location>
</feature>
<dbReference type="InterPro" id="IPR015925">
    <property type="entry name" value="Ryanodine_IP3_receptor"/>
</dbReference>
<dbReference type="GO" id="GO:0014808">
    <property type="term" value="P:release of sequestered calcium ion into cytosol by sarcoplasmic reticulum"/>
    <property type="evidence" value="ECO:0007669"/>
    <property type="project" value="TreeGrafter"/>
</dbReference>
<proteinExistence type="predicted"/>
<sequence length="93" mass="10979">MYQPKPLDTTAVQLPEQLEGLLENLAQNTHEVWAEQRLKDGWRYGEDRNDQERLHPCLVPYDELPEEEKEYDRNTAREVLKAILAAGFTIERR</sequence>
<dbReference type="Gene3D" id="6.20.350.10">
    <property type="match status" value="1"/>
</dbReference>
<reference evidence="2" key="1">
    <citation type="submission" date="2020-01" db="EMBL/GenBank/DDBJ databases">
        <authorList>
            <person name="Meier V. D."/>
            <person name="Meier V D."/>
        </authorList>
    </citation>
    <scope>NUCLEOTIDE SEQUENCE</scope>
    <source>
        <strain evidence="2">HLG_WM_MAG_09</strain>
    </source>
</reference>
<protein>
    <submittedName>
        <fullName evidence="2">Putative ryanodine receptor</fullName>
    </submittedName>
</protein>
<dbReference type="Pfam" id="PF02026">
    <property type="entry name" value="RyR"/>
    <property type="match status" value="1"/>
</dbReference>
<dbReference type="GO" id="GO:0034704">
    <property type="term" value="C:calcium channel complex"/>
    <property type="evidence" value="ECO:0007669"/>
    <property type="project" value="TreeGrafter"/>
</dbReference>
<name>A0A6S6SBN5_9GAMM</name>
<dbReference type="PANTHER" id="PTHR46399:SF8">
    <property type="entry name" value="B30.2_SPRY DOMAIN-CONTAINING PROTEIN"/>
    <property type="match status" value="1"/>
</dbReference>
<dbReference type="PANTHER" id="PTHR46399">
    <property type="entry name" value="B30.2/SPRY DOMAIN-CONTAINING PROTEIN"/>
    <property type="match status" value="1"/>
</dbReference>
<accession>A0A6S6SBN5</accession>
<keyword evidence="2" id="KW-0675">Receptor</keyword>